<dbReference type="PANTHER" id="PTHR36234">
    <property type="entry name" value="LYSYL ENDOPEPTIDASE"/>
    <property type="match status" value="1"/>
</dbReference>
<dbReference type="PANTHER" id="PTHR36234:SF5">
    <property type="entry name" value="LYSYL ENDOPEPTIDASE"/>
    <property type="match status" value="1"/>
</dbReference>
<dbReference type="GO" id="GO:0016787">
    <property type="term" value="F:hydrolase activity"/>
    <property type="evidence" value="ECO:0007669"/>
    <property type="project" value="UniProtKB-KW"/>
</dbReference>
<keyword evidence="3" id="KW-1185">Reference proteome</keyword>
<evidence type="ECO:0000256" key="1">
    <source>
        <dbReference type="SAM" id="MobiDB-lite"/>
    </source>
</evidence>
<dbReference type="Pfam" id="PF13365">
    <property type="entry name" value="Trypsin_2"/>
    <property type="match status" value="1"/>
</dbReference>
<evidence type="ECO:0000313" key="2">
    <source>
        <dbReference type="EMBL" id="MFC3492312.1"/>
    </source>
</evidence>
<sequence>MRKPRTGQSRHRASRSGQGGAERKRRKLILAASAGALALGGAAVVVPSAFAEDEPVTTVLDEALLNGTTELLPVDDELLGLVDVGEVTEVAESLTYADDADSLQVSGPDAGYVKVHFERLLLNAGDYVTVSSPDGAESYRYEESMIDQWATSITGDTAIVELHRESDSGGSSALGALIDKAAYGFAADVVDGFAAEQAERSRPEESVCEGDEKRASVCYRTSYPDVVDHADPVARLLIDGTVLCTAFRVGESNRLLTNHHCFTESREAKATEVWFGYGCVACGADIANTPVKVNGSQVLATSKSLDYTLFSVDDFDRVERFGYLDLADRPARSGEAIYIPQHPAGRPTEIAMESSVDGGNCVVKHAVYDGYVAGSDVSYYCDTEFGSSGSPVLSRDSHEVIALHHFGGCPNSGVSTQLIKAEIDHLI</sequence>
<feature type="compositionally biased region" description="Basic residues" evidence="1">
    <location>
        <begin position="1"/>
        <end position="14"/>
    </location>
</feature>
<proteinExistence type="predicted"/>
<evidence type="ECO:0000313" key="3">
    <source>
        <dbReference type="Proteomes" id="UP001595712"/>
    </source>
</evidence>
<dbReference type="InterPro" id="IPR043504">
    <property type="entry name" value="Peptidase_S1_PA_chymotrypsin"/>
</dbReference>
<dbReference type="InterPro" id="IPR009003">
    <property type="entry name" value="Peptidase_S1_PA"/>
</dbReference>
<protein>
    <submittedName>
        <fullName evidence="2">Trypsin-like serine peptidase</fullName>
        <ecNumber evidence="2">3.4.21.-</ecNumber>
    </submittedName>
</protein>
<dbReference type="Gene3D" id="2.40.10.10">
    <property type="entry name" value="Trypsin-like serine proteases"/>
    <property type="match status" value="1"/>
</dbReference>
<dbReference type="InterPro" id="IPR006311">
    <property type="entry name" value="TAT_signal"/>
</dbReference>
<reference evidence="3" key="1">
    <citation type="journal article" date="2019" name="Int. J. Syst. Evol. Microbiol.">
        <title>The Global Catalogue of Microorganisms (GCM) 10K type strain sequencing project: providing services to taxonomists for standard genome sequencing and annotation.</title>
        <authorList>
            <consortium name="The Broad Institute Genomics Platform"/>
            <consortium name="The Broad Institute Genome Sequencing Center for Infectious Disease"/>
            <person name="Wu L."/>
            <person name="Ma J."/>
        </authorList>
    </citation>
    <scope>NUCLEOTIDE SEQUENCE [LARGE SCALE GENOMIC DNA]</scope>
    <source>
        <strain evidence="3">CGMCC 4.7396</strain>
    </source>
</reference>
<dbReference type="EMBL" id="JBHRWO010000007">
    <property type="protein sequence ID" value="MFC3492312.1"/>
    <property type="molecule type" value="Genomic_DNA"/>
</dbReference>
<dbReference type="PROSITE" id="PS51318">
    <property type="entry name" value="TAT"/>
    <property type="match status" value="1"/>
</dbReference>
<organism evidence="2 3">
    <name type="scientific">Glycomyces rhizosphaerae</name>
    <dbReference type="NCBI Taxonomy" id="2054422"/>
    <lineage>
        <taxon>Bacteria</taxon>
        <taxon>Bacillati</taxon>
        <taxon>Actinomycetota</taxon>
        <taxon>Actinomycetes</taxon>
        <taxon>Glycomycetales</taxon>
        <taxon>Glycomycetaceae</taxon>
        <taxon>Glycomyces</taxon>
    </lineage>
</organism>
<dbReference type="SUPFAM" id="SSF50494">
    <property type="entry name" value="Trypsin-like serine proteases"/>
    <property type="match status" value="1"/>
</dbReference>
<dbReference type="EC" id="3.4.21.-" evidence="2"/>
<feature type="region of interest" description="Disordered" evidence="1">
    <location>
        <begin position="1"/>
        <end position="24"/>
    </location>
</feature>
<comment type="caution">
    <text evidence="2">The sequence shown here is derived from an EMBL/GenBank/DDBJ whole genome shotgun (WGS) entry which is preliminary data.</text>
</comment>
<dbReference type="RefSeq" id="WP_387972695.1">
    <property type="nucleotide sequence ID" value="NZ_JBHRWO010000007.1"/>
</dbReference>
<gene>
    <name evidence="2" type="ORF">ACFO8M_07435</name>
</gene>
<name>A0ABV7PUS0_9ACTN</name>
<keyword evidence="2" id="KW-0378">Hydrolase</keyword>
<accession>A0ABV7PUS0</accession>
<dbReference type="Proteomes" id="UP001595712">
    <property type="component" value="Unassembled WGS sequence"/>
</dbReference>